<feature type="compositionally biased region" description="Acidic residues" evidence="1">
    <location>
        <begin position="89"/>
        <end position="112"/>
    </location>
</feature>
<dbReference type="RefSeq" id="WP_145285043.1">
    <property type="nucleotide sequence ID" value="NZ_CP036318.1"/>
</dbReference>
<feature type="region of interest" description="Disordered" evidence="1">
    <location>
        <begin position="75"/>
        <end position="112"/>
    </location>
</feature>
<protein>
    <submittedName>
        <fullName evidence="2">Uncharacterized protein</fullName>
    </submittedName>
</protein>
<name>A0A518ITV1_9BACT</name>
<keyword evidence="3" id="KW-1185">Reference proteome</keyword>
<dbReference type="AlphaFoldDB" id="A0A518ITV1"/>
<accession>A0A518ITV1</accession>
<evidence type="ECO:0000256" key="1">
    <source>
        <dbReference type="SAM" id="MobiDB-lite"/>
    </source>
</evidence>
<dbReference type="EMBL" id="CP036318">
    <property type="protein sequence ID" value="QDV56516.1"/>
    <property type="molecule type" value="Genomic_DNA"/>
</dbReference>
<organism evidence="2 3">
    <name type="scientific">Rosistilla oblonga</name>
    <dbReference type="NCBI Taxonomy" id="2527990"/>
    <lineage>
        <taxon>Bacteria</taxon>
        <taxon>Pseudomonadati</taxon>
        <taxon>Planctomycetota</taxon>
        <taxon>Planctomycetia</taxon>
        <taxon>Pirellulales</taxon>
        <taxon>Pirellulaceae</taxon>
        <taxon>Rosistilla</taxon>
    </lineage>
</organism>
<reference evidence="2 3" key="1">
    <citation type="submission" date="2019-02" db="EMBL/GenBank/DDBJ databases">
        <title>Deep-cultivation of Planctomycetes and their phenomic and genomic characterization uncovers novel biology.</title>
        <authorList>
            <person name="Wiegand S."/>
            <person name="Jogler M."/>
            <person name="Boedeker C."/>
            <person name="Pinto D."/>
            <person name="Vollmers J."/>
            <person name="Rivas-Marin E."/>
            <person name="Kohn T."/>
            <person name="Peeters S.H."/>
            <person name="Heuer A."/>
            <person name="Rast P."/>
            <person name="Oberbeckmann S."/>
            <person name="Bunk B."/>
            <person name="Jeske O."/>
            <person name="Meyerdierks A."/>
            <person name="Storesund J.E."/>
            <person name="Kallscheuer N."/>
            <person name="Luecker S."/>
            <person name="Lage O.M."/>
            <person name="Pohl T."/>
            <person name="Merkel B.J."/>
            <person name="Hornburger P."/>
            <person name="Mueller R.-W."/>
            <person name="Bruemmer F."/>
            <person name="Labrenz M."/>
            <person name="Spormann A.M."/>
            <person name="Op den Camp H."/>
            <person name="Overmann J."/>
            <person name="Amann R."/>
            <person name="Jetten M.S.M."/>
            <person name="Mascher T."/>
            <person name="Medema M.H."/>
            <person name="Devos D.P."/>
            <person name="Kaster A.-K."/>
            <person name="Ovreas L."/>
            <person name="Rohde M."/>
            <person name="Galperin M.Y."/>
            <person name="Jogler C."/>
        </authorList>
    </citation>
    <scope>NUCLEOTIDE SEQUENCE [LARGE SCALE GENOMIC DNA]</scope>
    <source>
        <strain evidence="2 3">Mal33</strain>
    </source>
</reference>
<proteinExistence type="predicted"/>
<feature type="region of interest" description="Disordered" evidence="1">
    <location>
        <begin position="1"/>
        <end position="25"/>
    </location>
</feature>
<sequence length="112" mass="11851">MQVTFKPVVGQRKRQRDGKAIDVPAKSPCGAAQLSILIDGKEIGLVLDRAKSPVSYLVRDLTDAEKAAVGNAIAARTGHAPTGGQQPPAEDEADDGFDDIDTDAMDTDVDFE</sequence>
<gene>
    <name evidence="2" type="ORF">Mal33_25070</name>
</gene>
<evidence type="ECO:0000313" key="3">
    <source>
        <dbReference type="Proteomes" id="UP000316770"/>
    </source>
</evidence>
<evidence type="ECO:0000313" key="2">
    <source>
        <dbReference type="EMBL" id="QDV56516.1"/>
    </source>
</evidence>
<dbReference type="Proteomes" id="UP000316770">
    <property type="component" value="Chromosome"/>
</dbReference>